<feature type="domain" description="DUF294" evidence="2">
    <location>
        <begin position="194"/>
        <end position="334"/>
    </location>
</feature>
<gene>
    <name evidence="3" type="ORF">C7445_101393</name>
</gene>
<evidence type="ECO:0000313" key="4">
    <source>
        <dbReference type="Proteomes" id="UP000294581"/>
    </source>
</evidence>
<dbReference type="InterPro" id="IPR018821">
    <property type="entry name" value="DUF294_put_nucleoTrafse_sb-bd"/>
</dbReference>
<organism evidence="3 4">
    <name type="scientific">Alicyclobacillus sacchari</name>
    <dbReference type="NCBI Taxonomy" id="392010"/>
    <lineage>
        <taxon>Bacteria</taxon>
        <taxon>Bacillati</taxon>
        <taxon>Bacillota</taxon>
        <taxon>Bacilli</taxon>
        <taxon>Bacillales</taxon>
        <taxon>Alicyclobacillaceae</taxon>
        <taxon>Alicyclobacillus</taxon>
    </lineage>
</organism>
<keyword evidence="4" id="KW-1185">Reference proteome</keyword>
<reference evidence="3 4" key="1">
    <citation type="submission" date="2019-03" db="EMBL/GenBank/DDBJ databases">
        <title>Genomic Encyclopedia of Type Strains, Phase IV (KMG-IV): sequencing the most valuable type-strain genomes for metagenomic binning, comparative biology and taxonomic classification.</title>
        <authorList>
            <person name="Goeker M."/>
        </authorList>
    </citation>
    <scope>NUCLEOTIDE SEQUENCE [LARGE SCALE GENOMIC DNA]</scope>
    <source>
        <strain evidence="3 4">DSM 17974</strain>
    </source>
</reference>
<evidence type="ECO:0000259" key="1">
    <source>
        <dbReference type="Pfam" id="PF03445"/>
    </source>
</evidence>
<dbReference type="Pfam" id="PF10335">
    <property type="entry name" value="DUF294_C"/>
    <property type="match status" value="1"/>
</dbReference>
<protein>
    <submittedName>
        <fullName evidence="3">CBS domain-containing protein</fullName>
    </submittedName>
</protein>
<accession>A0A4V3HF48</accession>
<proteinExistence type="predicted"/>
<dbReference type="Pfam" id="PF03445">
    <property type="entry name" value="DUF294"/>
    <property type="match status" value="1"/>
</dbReference>
<dbReference type="InterPro" id="IPR005105">
    <property type="entry name" value="GlnD_Uridyltrans_N"/>
</dbReference>
<comment type="caution">
    <text evidence="3">The sequence shown here is derived from an EMBL/GenBank/DDBJ whole genome shotgun (WGS) entry which is preliminary data.</text>
</comment>
<dbReference type="InterPro" id="IPR043519">
    <property type="entry name" value="NT_sf"/>
</dbReference>
<dbReference type="RefSeq" id="WP_166668944.1">
    <property type="nucleotide sequence ID" value="NZ_SORF01000001.1"/>
</dbReference>
<evidence type="ECO:0000313" key="3">
    <source>
        <dbReference type="EMBL" id="TDY51391.1"/>
    </source>
</evidence>
<name>A0A4V3HF48_9BACL</name>
<evidence type="ECO:0000259" key="2">
    <source>
        <dbReference type="Pfam" id="PF10335"/>
    </source>
</evidence>
<sequence>MKLPVIVKAPDLNIERAAHIAAAWSDAVLQDTESPFDHAPFSRWLHAYQQQREQLLAFGWQTFVPDSIRRGLTYIRLGSAARGEDLPHSDLDFAIVSDGTVSFAQAVDPLQQFVRTMTALGFQPCRGNVMGPNPRWFGTPADWYSRIEQYCAFPDWKSARYLFMAMDATPLSPCEPWQGIAVTVRSRLAASPFFLWQMAHLGIRRTVGLHPFGRVKWQAAAEGEFFDVKEQLLAPIVYAIRLLAIAGDVQAMATVARLEGLTQMKMLDPVFAAAVSDALWFGWRLRARLHAQAARSGTNAERMEKGRMPQAWRDCLQVHLRTAKRLEQLVCRRFRKPRGSR</sequence>
<dbReference type="EMBL" id="SORF01000001">
    <property type="protein sequence ID" value="TDY51391.1"/>
    <property type="molecule type" value="Genomic_DNA"/>
</dbReference>
<dbReference type="Proteomes" id="UP000294581">
    <property type="component" value="Unassembled WGS sequence"/>
</dbReference>
<feature type="domain" description="Protein-PII uridylyltransferase N-terminal" evidence="1">
    <location>
        <begin position="70"/>
        <end position="153"/>
    </location>
</feature>
<dbReference type="AlphaFoldDB" id="A0A4V3HF48"/>
<dbReference type="GO" id="GO:0008773">
    <property type="term" value="F:[protein-PII] uridylyltransferase activity"/>
    <property type="evidence" value="ECO:0007669"/>
    <property type="project" value="InterPro"/>
</dbReference>
<dbReference type="SUPFAM" id="SSF81301">
    <property type="entry name" value="Nucleotidyltransferase"/>
    <property type="match status" value="1"/>
</dbReference>